<gene>
    <name evidence="2" type="ORF">BAGA_24510</name>
</gene>
<dbReference type="Pfam" id="PF00583">
    <property type="entry name" value="Acetyltransf_1"/>
    <property type="match status" value="1"/>
</dbReference>
<reference evidence="2 3" key="1">
    <citation type="submission" date="2014-06" db="EMBL/GenBank/DDBJ databases">
        <title>Draft genome sequence of Bacillus gaemokensis JCM 15801 (MCCC 1A00707).</title>
        <authorList>
            <person name="Lai Q."/>
            <person name="Liu Y."/>
            <person name="Shao Z."/>
        </authorList>
    </citation>
    <scope>NUCLEOTIDE SEQUENCE [LARGE SCALE GENOMIC DNA]</scope>
    <source>
        <strain evidence="2 3">JCM 15801</strain>
    </source>
</reference>
<dbReference type="RefSeq" id="WP_033678741.1">
    <property type="nucleotide sequence ID" value="NZ_JOTM01000051.1"/>
</dbReference>
<organism evidence="2 3">
    <name type="scientific">Bacillus gaemokensis</name>
    <dbReference type="NCBI Taxonomy" id="574375"/>
    <lineage>
        <taxon>Bacteria</taxon>
        <taxon>Bacillati</taxon>
        <taxon>Bacillota</taxon>
        <taxon>Bacilli</taxon>
        <taxon>Bacillales</taxon>
        <taxon>Bacillaceae</taxon>
        <taxon>Bacillus</taxon>
        <taxon>Bacillus cereus group</taxon>
    </lineage>
</organism>
<dbReference type="EMBL" id="JOTM01000051">
    <property type="protein sequence ID" value="KEK21872.1"/>
    <property type="molecule type" value="Genomic_DNA"/>
</dbReference>
<dbReference type="eggNOG" id="COG3153">
    <property type="taxonomic scope" value="Bacteria"/>
</dbReference>
<dbReference type="STRING" id="574375.AZF08_13390"/>
<dbReference type="CDD" id="cd04301">
    <property type="entry name" value="NAT_SF"/>
    <property type="match status" value="1"/>
</dbReference>
<dbReference type="Proteomes" id="UP000027778">
    <property type="component" value="Unassembled WGS sequence"/>
</dbReference>
<evidence type="ECO:0000259" key="1">
    <source>
        <dbReference type="PROSITE" id="PS51186"/>
    </source>
</evidence>
<dbReference type="PROSITE" id="PS51186">
    <property type="entry name" value="GNAT"/>
    <property type="match status" value="1"/>
</dbReference>
<keyword evidence="3" id="KW-1185">Reference proteome</keyword>
<dbReference type="GO" id="GO:0016747">
    <property type="term" value="F:acyltransferase activity, transferring groups other than amino-acyl groups"/>
    <property type="evidence" value="ECO:0007669"/>
    <property type="project" value="InterPro"/>
</dbReference>
<dbReference type="AlphaFoldDB" id="A0A073K5Z3"/>
<protein>
    <submittedName>
        <fullName evidence="2">GNAT family acetyltransferase</fullName>
    </submittedName>
</protein>
<feature type="domain" description="N-acetyltransferase" evidence="1">
    <location>
        <begin position="4"/>
        <end position="203"/>
    </location>
</feature>
<dbReference type="InterPro" id="IPR016181">
    <property type="entry name" value="Acyl_CoA_acyltransferase"/>
</dbReference>
<accession>A0A073K5Z3</accession>
<keyword evidence="2" id="KW-0808">Transferase</keyword>
<proteinExistence type="predicted"/>
<comment type="caution">
    <text evidence="2">The sequence shown here is derived from an EMBL/GenBank/DDBJ whole genome shotgun (WGS) entry which is preliminary data.</text>
</comment>
<evidence type="ECO:0000313" key="3">
    <source>
        <dbReference type="Proteomes" id="UP000027778"/>
    </source>
</evidence>
<name>A0A073K5Z3_9BACI</name>
<dbReference type="Gene3D" id="3.40.630.30">
    <property type="match status" value="1"/>
</dbReference>
<evidence type="ECO:0000313" key="2">
    <source>
        <dbReference type="EMBL" id="KEK21872.1"/>
    </source>
</evidence>
<dbReference type="SUPFAM" id="SSF55729">
    <property type="entry name" value="Acyl-CoA N-acyltransferases (Nat)"/>
    <property type="match status" value="1"/>
</dbReference>
<dbReference type="InterPro" id="IPR000182">
    <property type="entry name" value="GNAT_dom"/>
</dbReference>
<dbReference type="OrthoDB" id="2243440at2"/>
<sequence>MDEVIYRSLVKEDYDSVKELIGEAFGFNEFIKDRKFLDAILNIYLQSCILGSSFSKVAERHNKIIGVILGDSKKDKNRLKKAHNTLSLAYTMLKVLMANKENKKFIKEFSKVQDTYKELIQGKEDDFQGCVQLFIVSGESRGLGVGKVLMNHLSNYMKSTDVKSLYLYTDTRCNYGFYDSQNFERINEKEIYFDSIQAKLNVFLYCYNFNSGANI</sequence>